<evidence type="ECO:0000256" key="2">
    <source>
        <dbReference type="ARBA" id="ARBA00011044"/>
    </source>
</evidence>
<gene>
    <name evidence="12" type="ORF">SUTMEG_12530</name>
</gene>
<feature type="domain" description="Transposase putative helix-turn-helix" evidence="11">
    <location>
        <begin position="1"/>
        <end position="41"/>
    </location>
</feature>
<dbReference type="Proteomes" id="UP000271003">
    <property type="component" value="Chromosome"/>
</dbReference>
<comment type="similarity">
    <text evidence="2">In the N-terminal section; belongs to the transposase 2 family.</text>
</comment>
<accession>A0A2Z6IAF8</accession>
<feature type="domain" description="Probable transposase IS891/IS1136/IS1341" evidence="9">
    <location>
        <begin position="173"/>
        <end position="279"/>
    </location>
</feature>
<dbReference type="GO" id="GO:0046872">
    <property type="term" value="F:metal ion binding"/>
    <property type="evidence" value="ECO:0007669"/>
    <property type="project" value="UniProtKB-KW"/>
</dbReference>
<dbReference type="OrthoDB" id="5560528at2"/>
<evidence type="ECO:0000256" key="8">
    <source>
        <dbReference type="SAM" id="MobiDB-lite"/>
    </source>
</evidence>
<protein>
    <submittedName>
        <fullName evidence="12">Transposase</fullName>
    </submittedName>
</protein>
<feature type="region of interest" description="Disordered" evidence="8">
    <location>
        <begin position="215"/>
        <end position="239"/>
    </location>
</feature>
<dbReference type="Pfam" id="PF01385">
    <property type="entry name" value="OrfB_IS605"/>
    <property type="match status" value="1"/>
</dbReference>
<dbReference type="GO" id="GO:0032196">
    <property type="term" value="P:transposition"/>
    <property type="evidence" value="ECO:0007669"/>
    <property type="project" value="UniProtKB-KW"/>
</dbReference>
<name>A0A2Z6IAF8_9BURK</name>
<dbReference type="NCBIfam" id="NF040570">
    <property type="entry name" value="guided_TnpB"/>
    <property type="match status" value="1"/>
</dbReference>
<feature type="compositionally biased region" description="Basic residues" evidence="8">
    <location>
        <begin position="215"/>
        <end position="225"/>
    </location>
</feature>
<dbReference type="RefSeq" id="WP_120176983.1">
    <property type="nucleotide sequence ID" value="NZ_AP018786.1"/>
</dbReference>
<dbReference type="GO" id="GO:0006310">
    <property type="term" value="P:DNA recombination"/>
    <property type="evidence" value="ECO:0007669"/>
    <property type="project" value="UniProtKB-KW"/>
</dbReference>
<dbReference type="PANTHER" id="PTHR30405:SF25">
    <property type="entry name" value="RNA-GUIDED DNA ENDONUCLEASE INSQ-RELATED"/>
    <property type="match status" value="1"/>
</dbReference>
<dbReference type="AlphaFoldDB" id="A0A2Z6IAF8"/>
<dbReference type="PANTHER" id="PTHR30405">
    <property type="entry name" value="TRANSPOSASE"/>
    <property type="match status" value="1"/>
</dbReference>
<evidence type="ECO:0000313" key="13">
    <source>
        <dbReference type="Proteomes" id="UP000271003"/>
    </source>
</evidence>
<evidence type="ECO:0000256" key="7">
    <source>
        <dbReference type="ARBA" id="ARBA00023172"/>
    </source>
</evidence>
<reference evidence="12 13" key="1">
    <citation type="journal article" date="2018" name="Int. J. Syst. Evol. Microbiol.">
        <title>Mesosutterella multiformis gen. nov., sp. nov., a member of the family Sutterellaceae and Sutterella megalosphaeroides sp. nov., isolated from human faeces.</title>
        <authorList>
            <person name="Sakamoto M."/>
            <person name="Ikeyama N."/>
            <person name="Kunihiro T."/>
            <person name="Iino T."/>
            <person name="Yuki M."/>
            <person name="Ohkuma M."/>
        </authorList>
    </citation>
    <scope>NUCLEOTIDE SEQUENCE [LARGE SCALE GENOMIC DNA]</scope>
    <source>
        <strain evidence="12 13">6FBBBH3</strain>
    </source>
</reference>
<keyword evidence="3" id="KW-0815">Transposition</keyword>
<dbReference type="KEGG" id="sutt:SUTMEG_12530"/>
<dbReference type="EMBL" id="AP018786">
    <property type="protein sequence ID" value="BBF23362.1"/>
    <property type="molecule type" value="Genomic_DNA"/>
</dbReference>
<proteinExistence type="inferred from homology"/>
<dbReference type="InterPro" id="IPR001959">
    <property type="entry name" value="Transposase"/>
</dbReference>
<sequence length="376" mass="42951">MLKALRVRLYPTPEQAHFLRGQFGAVRFVWNKGLYLKRHFYRVKGTNLDPVHDLKKLLAVAKRHPKYAWLKDYDSMALQESLRNLGSAFSRFFKKQAGFPHFKSRRGEQSSYHCTCVSVGEDFIKVPKMDPIKAVIHRQVEGKVKSITLKLDTCGDFFASILYDDGKSNAVKPKAVRVSEVVGFDVGLKSFGTDSNGRKIEAPKAYRRARKRLAKAQRSLSRKQKGSANREKARRRLAKQHRRVARIRKDFLNKVSRKLVNESQALVVETLKIKNMLKNHHLAGAIADASWGEFVRMTEYKAEREGRYVVHVDTYFPSSKTCSQCGYKRDELDLSVRSWTCPKCGAHLDRDVNAAVNLKAEGIRMLRANGLVVLRA</sequence>
<feature type="domain" description="Cas12f1-like TNB" evidence="10">
    <location>
        <begin position="291"/>
        <end position="358"/>
    </location>
</feature>
<evidence type="ECO:0000256" key="1">
    <source>
        <dbReference type="ARBA" id="ARBA00008761"/>
    </source>
</evidence>
<evidence type="ECO:0000313" key="12">
    <source>
        <dbReference type="EMBL" id="BBF23362.1"/>
    </source>
</evidence>
<keyword evidence="5" id="KW-0862">Zinc</keyword>
<organism evidence="12 13">
    <name type="scientific">Sutterella megalosphaeroides</name>
    <dbReference type="NCBI Taxonomy" id="2494234"/>
    <lineage>
        <taxon>Bacteria</taxon>
        <taxon>Pseudomonadati</taxon>
        <taxon>Pseudomonadota</taxon>
        <taxon>Betaproteobacteria</taxon>
        <taxon>Burkholderiales</taxon>
        <taxon>Sutterellaceae</taxon>
        <taxon>Sutterella</taxon>
    </lineage>
</organism>
<evidence type="ECO:0000256" key="3">
    <source>
        <dbReference type="ARBA" id="ARBA00022578"/>
    </source>
</evidence>
<evidence type="ECO:0000259" key="10">
    <source>
        <dbReference type="Pfam" id="PF07282"/>
    </source>
</evidence>
<evidence type="ECO:0000256" key="4">
    <source>
        <dbReference type="ARBA" id="ARBA00022723"/>
    </source>
</evidence>
<keyword evidence="6" id="KW-0238">DNA-binding</keyword>
<evidence type="ECO:0000256" key="6">
    <source>
        <dbReference type="ARBA" id="ARBA00023125"/>
    </source>
</evidence>
<evidence type="ECO:0000259" key="9">
    <source>
        <dbReference type="Pfam" id="PF01385"/>
    </source>
</evidence>
<keyword evidence="4" id="KW-0479">Metal-binding</keyword>
<dbReference type="InterPro" id="IPR051399">
    <property type="entry name" value="RNA-guided_DNA_endo/Transpos"/>
</dbReference>
<dbReference type="InterPro" id="IPR021027">
    <property type="entry name" value="Transposase_put_HTH"/>
</dbReference>
<keyword evidence="13" id="KW-1185">Reference proteome</keyword>
<keyword evidence="7" id="KW-0233">DNA recombination</keyword>
<comment type="similarity">
    <text evidence="1">In the C-terminal section; belongs to the transposase 35 family.</text>
</comment>
<dbReference type="Pfam" id="PF07282">
    <property type="entry name" value="Cas12f1-like_TNB"/>
    <property type="match status" value="1"/>
</dbReference>
<dbReference type="NCBIfam" id="TIGR01766">
    <property type="entry name" value="IS200/IS605 family accessory protein TnpB-like domain"/>
    <property type="match status" value="1"/>
</dbReference>
<dbReference type="InterPro" id="IPR010095">
    <property type="entry name" value="Cas12f1-like_TNB"/>
</dbReference>
<dbReference type="Pfam" id="PF12323">
    <property type="entry name" value="HTH_OrfB_IS605"/>
    <property type="match status" value="1"/>
</dbReference>
<evidence type="ECO:0000256" key="5">
    <source>
        <dbReference type="ARBA" id="ARBA00022833"/>
    </source>
</evidence>
<dbReference type="GO" id="GO:0003677">
    <property type="term" value="F:DNA binding"/>
    <property type="evidence" value="ECO:0007669"/>
    <property type="project" value="UniProtKB-KW"/>
</dbReference>
<evidence type="ECO:0000259" key="11">
    <source>
        <dbReference type="Pfam" id="PF12323"/>
    </source>
</evidence>